<dbReference type="EMBL" id="CP131060">
    <property type="protein sequence ID" value="WNY24953.1"/>
    <property type="molecule type" value="Genomic_DNA"/>
</dbReference>
<evidence type="ECO:0000313" key="2">
    <source>
        <dbReference type="Proteomes" id="UP001303587"/>
    </source>
</evidence>
<name>A0AA97A3E7_9EURY</name>
<proteinExistence type="predicted"/>
<dbReference type="RefSeq" id="WP_338103010.1">
    <property type="nucleotide sequence ID" value="NZ_CP131060.1"/>
</dbReference>
<keyword evidence="2" id="KW-1185">Reference proteome</keyword>
<gene>
    <name evidence="1" type="ORF">MsAc7_04820</name>
</gene>
<dbReference type="AlphaFoldDB" id="A0AA97A3E7"/>
<sequence length="149" mass="16785">MKPIHVLILMLALSALLIFLATFHVSTGIQTDIDVQEMTMTFHGMDATAEIRYQIGLLTHIYAFFFGGRNLDPYISDFLVGFPDYKIVSVGSESATVELYNVTRVSNNYYLHDSHQLGSSADSLVLVYPNGQTKTYENVSETPNTFYER</sequence>
<dbReference type="GeneID" id="89229601"/>
<reference evidence="1 2" key="1">
    <citation type="submission" date="2023-07" db="EMBL/GenBank/DDBJ databases">
        <title>Closed genoem sequence of Methanosarcinaceae archaeon Ac7.</title>
        <authorList>
            <person name="Poehlein A."/>
            <person name="Protasov E."/>
            <person name="Platt K."/>
            <person name="Reeh H."/>
            <person name="Daniel R."/>
            <person name="Brune A."/>
        </authorList>
    </citation>
    <scope>NUCLEOTIDE SEQUENCE [LARGE SCALE GENOMIC DNA]</scope>
    <source>
        <strain evidence="1 2">Ac7</strain>
    </source>
</reference>
<evidence type="ECO:0000313" key="1">
    <source>
        <dbReference type="EMBL" id="WNY24953.1"/>
    </source>
</evidence>
<protein>
    <submittedName>
        <fullName evidence="1">Uncharacterized protein</fullName>
    </submittedName>
</protein>
<dbReference type="Proteomes" id="UP001303587">
    <property type="component" value="Chromosome"/>
</dbReference>
<organism evidence="1 2">
    <name type="scientific">Methanolapillus millepedarum</name>
    <dbReference type="NCBI Taxonomy" id="3028296"/>
    <lineage>
        <taxon>Archaea</taxon>
        <taxon>Methanobacteriati</taxon>
        <taxon>Methanobacteriota</taxon>
        <taxon>Stenosarchaea group</taxon>
        <taxon>Methanomicrobia</taxon>
        <taxon>Methanosarcinales</taxon>
        <taxon>Methanosarcinaceae</taxon>
        <taxon>Methanolapillus</taxon>
    </lineage>
</organism>
<accession>A0AA97A3E7</accession>